<feature type="region of interest" description="Disordered" evidence="1">
    <location>
        <begin position="496"/>
        <end position="537"/>
    </location>
</feature>
<name>A0A2A2LWE5_9BILA</name>
<proteinExistence type="predicted"/>
<reference evidence="3 4" key="1">
    <citation type="journal article" date="2017" name="Curr. Biol.">
        <title>Genome architecture and evolution of a unichromosomal asexual nematode.</title>
        <authorList>
            <person name="Fradin H."/>
            <person name="Zegar C."/>
            <person name="Gutwein M."/>
            <person name="Lucas J."/>
            <person name="Kovtun M."/>
            <person name="Corcoran D."/>
            <person name="Baugh L.R."/>
            <person name="Kiontke K."/>
            <person name="Gunsalus K."/>
            <person name="Fitch D.H."/>
            <person name="Piano F."/>
        </authorList>
    </citation>
    <scope>NUCLEOTIDE SEQUENCE [LARGE SCALE GENOMIC DNA]</scope>
    <source>
        <strain evidence="3">PF1309</strain>
    </source>
</reference>
<dbReference type="Proteomes" id="UP000218231">
    <property type="component" value="Unassembled WGS sequence"/>
</dbReference>
<comment type="caution">
    <text evidence="3">The sequence shown here is derived from an EMBL/GenBank/DDBJ whole genome shotgun (WGS) entry which is preliminary data.</text>
</comment>
<dbReference type="STRING" id="2018661.A0A2A2LWE5"/>
<gene>
    <name evidence="3" type="ORF">WR25_14612</name>
</gene>
<organism evidence="3 4">
    <name type="scientific">Diploscapter pachys</name>
    <dbReference type="NCBI Taxonomy" id="2018661"/>
    <lineage>
        <taxon>Eukaryota</taxon>
        <taxon>Metazoa</taxon>
        <taxon>Ecdysozoa</taxon>
        <taxon>Nematoda</taxon>
        <taxon>Chromadorea</taxon>
        <taxon>Rhabditida</taxon>
        <taxon>Rhabditina</taxon>
        <taxon>Rhabditomorpha</taxon>
        <taxon>Rhabditoidea</taxon>
        <taxon>Rhabditidae</taxon>
        <taxon>Diploscapter</taxon>
    </lineage>
</organism>
<sequence>MSMYTLANLRLDEMGGLLLQIDMHFDNRKNMAYAVQMMLCRTILNQYNNICVSPGEDFAQIILIGEAAVIEQPSDEFKAFLRSQRIKISAKLSVDCDMIVQSLRFSLFYWLESKLWYRVGECVMPRKLLTIRHSSLQFRIDPRLNVTSEGEVLLSPRCEVVRVVPFEMWQLDDEFGPAKEGPVAARNVNVLPRLGRGRVVAFYRSLPKHSPFSSYAQLKIYWKNTYGYELPNEEPPAYLDVIFYGMKESFCYPSYCVLTAPPEEVPYRREDEMTRSALGRFVTDLSSCDVELCGHKLQVSEATKKTRFDLTAALLDVPPIHPNKLKKNGIVPKFAFKQKLQPMTNLMDKYLTPTKQNPTGQSEETEEEEKDVDVDVKSVKCFKPNLAISQFSQTRNNLDVSYAEASRMSQLGVVASPSSPSFNNSTGFGAGTVQQIPPKFKPMFASEKSLAAVRALFKSKEHPNSTKTIAALPMKSVFLMQPMQAKTNALNGTAMLTPERKGNQHNDSVVKKPRKRAAPDPNKPKKVPCKRFAFQPQ</sequence>
<protein>
    <recommendedName>
        <fullName evidence="2">DUF4708 domain-containing protein</fullName>
    </recommendedName>
</protein>
<dbReference type="Pfam" id="PF15813">
    <property type="entry name" value="DUF4708"/>
    <property type="match status" value="1"/>
</dbReference>
<dbReference type="AlphaFoldDB" id="A0A2A2LWE5"/>
<accession>A0A2A2LWE5</accession>
<dbReference type="PANTHER" id="PTHR28495">
    <property type="entry name" value="HYPOTHETICAL PROTEIN LOC100359752"/>
    <property type="match status" value="1"/>
</dbReference>
<evidence type="ECO:0000313" key="3">
    <source>
        <dbReference type="EMBL" id="PAV90478.1"/>
    </source>
</evidence>
<evidence type="ECO:0000259" key="2">
    <source>
        <dbReference type="Pfam" id="PF15813"/>
    </source>
</evidence>
<dbReference type="OrthoDB" id="5776370at2759"/>
<keyword evidence="4" id="KW-1185">Reference proteome</keyword>
<dbReference type="PANTHER" id="PTHR28495:SF1">
    <property type="entry name" value="GENE, 17266-RELATED"/>
    <property type="match status" value="1"/>
</dbReference>
<feature type="compositionally biased region" description="Basic and acidic residues" evidence="1">
    <location>
        <begin position="498"/>
        <end position="510"/>
    </location>
</feature>
<evidence type="ECO:0000256" key="1">
    <source>
        <dbReference type="SAM" id="MobiDB-lite"/>
    </source>
</evidence>
<evidence type="ECO:0000313" key="4">
    <source>
        <dbReference type="Proteomes" id="UP000218231"/>
    </source>
</evidence>
<dbReference type="EMBL" id="LIAE01006373">
    <property type="protein sequence ID" value="PAV90478.1"/>
    <property type="molecule type" value="Genomic_DNA"/>
</dbReference>
<feature type="domain" description="DUF4708" evidence="2">
    <location>
        <begin position="21"/>
        <end position="261"/>
    </location>
</feature>
<dbReference type="InterPro" id="IPR031643">
    <property type="entry name" value="DUF4708"/>
</dbReference>
<feature type="region of interest" description="Disordered" evidence="1">
    <location>
        <begin position="350"/>
        <end position="370"/>
    </location>
</feature>